<keyword evidence="8" id="KW-1185">Reference proteome</keyword>
<accession>S7RI70</accession>
<dbReference type="GeneID" id="19306497"/>
<dbReference type="OMA" id="QAGLTCT"/>
<evidence type="ECO:0000256" key="6">
    <source>
        <dbReference type="RuleBase" id="RU365009"/>
    </source>
</evidence>
<feature type="chain" id="PRO_5013986904" description="Hydrophobin" evidence="6">
    <location>
        <begin position="21"/>
        <end position="115"/>
    </location>
</feature>
<evidence type="ECO:0000313" key="7">
    <source>
        <dbReference type="EMBL" id="EPQ52309.1"/>
    </source>
</evidence>
<dbReference type="EMBL" id="KB469308">
    <property type="protein sequence ID" value="EPQ52309.1"/>
    <property type="molecule type" value="Genomic_DNA"/>
</dbReference>
<dbReference type="KEGG" id="gtr:GLOTRDRAFT_47300"/>
<dbReference type="SMART" id="SM00075">
    <property type="entry name" value="HYDRO"/>
    <property type="match status" value="1"/>
</dbReference>
<dbReference type="Proteomes" id="UP000030669">
    <property type="component" value="Unassembled WGS sequence"/>
</dbReference>
<dbReference type="HOGENOM" id="CLU_105134_2_0_1"/>
<protein>
    <recommendedName>
        <fullName evidence="6">Hydrophobin</fullName>
    </recommendedName>
</protein>
<keyword evidence="4 6" id="KW-0964">Secreted</keyword>
<evidence type="ECO:0000256" key="2">
    <source>
        <dbReference type="ARBA" id="ARBA00010446"/>
    </source>
</evidence>
<dbReference type="GO" id="GO:0009277">
    <property type="term" value="C:fungal-type cell wall"/>
    <property type="evidence" value="ECO:0007669"/>
    <property type="project" value="InterPro"/>
</dbReference>
<keyword evidence="6" id="KW-0732">Signal</keyword>
<evidence type="ECO:0000256" key="1">
    <source>
        <dbReference type="ARBA" id="ARBA00004191"/>
    </source>
</evidence>
<evidence type="ECO:0000256" key="3">
    <source>
        <dbReference type="ARBA" id="ARBA00022512"/>
    </source>
</evidence>
<reference evidence="7 8" key="1">
    <citation type="journal article" date="2012" name="Science">
        <title>The Paleozoic origin of enzymatic lignin decomposition reconstructed from 31 fungal genomes.</title>
        <authorList>
            <person name="Floudas D."/>
            <person name="Binder M."/>
            <person name="Riley R."/>
            <person name="Barry K."/>
            <person name="Blanchette R.A."/>
            <person name="Henrissat B."/>
            <person name="Martinez A.T."/>
            <person name="Otillar R."/>
            <person name="Spatafora J.W."/>
            <person name="Yadav J.S."/>
            <person name="Aerts A."/>
            <person name="Benoit I."/>
            <person name="Boyd A."/>
            <person name="Carlson A."/>
            <person name="Copeland A."/>
            <person name="Coutinho P.M."/>
            <person name="de Vries R.P."/>
            <person name="Ferreira P."/>
            <person name="Findley K."/>
            <person name="Foster B."/>
            <person name="Gaskell J."/>
            <person name="Glotzer D."/>
            <person name="Gorecki P."/>
            <person name="Heitman J."/>
            <person name="Hesse C."/>
            <person name="Hori C."/>
            <person name="Igarashi K."/>
            <person name="Jurgens J.A."/>
            <person name="Kallen N."/>
            <person name="Kersten P."/>
            <person name="Kohler A."/>
            <person name="Kuees U."/>
            <person name="Kumar T.K.A."/>
            <person name="Kuo A."/>
            <person name="LaButti K."/>
            <person name="Larrondo L.F."/>
            <person name="Lindquist E."/>
            <person name="Ling A."/>
            <person name="Lombard V."/>
            <person name="Lucas S."/>
            <person name="Lundell T."/>
            <person name="Martin R."/>
            <person name="McLaughlin D.J."/>
            <person name="Morgenstern I."/>
            <person name="Morin E."/>
            <person name="Murat C."/>
            <person name="Nagy L.G."/>
            <person name="Nolan M."/>
            <person name="Ohm R.A."/>
            <person name="Patyshakuliyeva A."/>
            <person name="Rokas A."/>
            <person name="Ruiz-Duenas F.J."/>
            <person name="Sabat G."/>
            <person name="Salamov A."/>
            <person name="Samejima M."/>
            <person name="Schmutz J."/>
            <person name="Slot J.C."/>
            <person name="St John F."/>
            <person name="Stenlid J."/>
            <person name="Sun H."/>
            <person name="Sun S."/>
            <person name="Syed K."/>
            <person name="Tsang A."/>
            <person name="Wiebenga A."/>
            <person name="Young D."/>
            <person name="Pisabarro A."/>
            <person name="Eastwood D.C."/>
            <person name="Martin F."/>
            <person name="Cullen D."/>
            <person name="Grigoriev I.V."/>
            <person name="Hibbett D.S."/>
        </authorList>
    </citation>
    <scope>NUCLEOTIDE SEQUENCE [LARGE SCALE GENOMIC DNA]</scope>
    <source>
        <strain evidence="7 8">ATCC 11539</strain>
    </source>
</reference>
<proteinExistence type="inferred from homology"/>
<dbReference type="STRING" id="670483.S7RI70"/>
<dbReference type="AlphaFoldDB" id="S7RI70"/>
<dbReference type="OrthoDB" id="4225815at2759"/>
<name>S7RI70_GLOTA</name>
<keyword evidence="5 6" id="KW-1015">Disulfide bond</keyword>
<keyword evidence="3 6" id="KW-0134">Cell wall</keyword>
<dbReference type="CDD" id="cd23507">
    <property type="entry name" value="hydrophobin_I"/>
    <property type="match status" value="1"/>
</dbReference>
<feature type="signal peptide" evidence="6">
    <location>
        <begin position="1"/>
        <end position="20"/>
    </location>
</feature>
<evidence type="ECO:0000256" key="5">
    <source>
        <dbReference type="ARBA" id="ARBA00023157"/>
    </source>
</evidence>
<dbReference type="GO" id="GO:0005199">
    <property type="term" value="F:structural constituent of cell wall"/>
    <property type="evidence" value="ECO:0007669"/>
    <property type="project" value="InterPro"/>
</dbReference>
<dbReference type="InterPro" id="IPR001338">
    <property type="entry name" value="Class_I_Hydrophobin"/>
</dbReference>
<evidence type="ECO:0000313" key="8">
    <source>
        <dbReference type="Proteomes" id="UP000030669"/>
    </source>
</evidence>
<dbReference type="RefSeq" id="XP_007869166.1">
    <property type="nucleotide sequence ID" value="XM_007870975.1"/>
</dbReference>
<evidence type="ECO:0000256" key="4">
    <source>
        <dbReference type="ARBA" id="ARBA00022525"/>
    </source>
</evidence>
<organism evidence="7 8">
    <name type="scientific">Gloeophyllum trabeum (strain ATCC 11539 / FP-39264 / Madison 617)</name>
    <name type="common">Brown rot fungus</name>
    <dbReference type="NCBI Taxonomy" id="670483"/>
    <lineage>
        <taxon>Eukaryota</taxon>
        <taxon>Fungi</taxon>
        <taxon>Dikarya</taxon>
        <taxon>Basidiomycota</taxon>
        <taxon>Agaricomycotina</taxon>
        <taxon>Agaricomycetes</taxon>
        <taxon>Gloeophyllales</taxon>
        <taxon>Gloeophyllaceae</taxon>
        <taxon>Gloeophyllum</taxon>
    </lineage>
</organism>
<sequence>MFFTLTTLLSFLSLLLLAAATPLKRQSSQCDTGTLQCCKQVQPAGSDQHNTLQGMLGLTGSLANLPIGTTCSPINVGALGQGASCDAEPVCCEDSSSGGPLNLASAGCVPVTLSA</sequence>
<comment type="similarity">
    <text evidence="2 6">Belongs to the fungal hydrophobin family.</text>
</comment>
<gene>
    <name evidence="7" type="ORF">GLOTRDRAFT_47300</name>
</gene>
<comment type="subcellular location">
    <subcellularLocation>
        <location evidence="1 6">Secreted</location>
        <location evidence="1 6">Cell wall</location>
    </subcellularLocation>
</comment>
<dbReference type="Pfam" id="PF01185">
    <property type="entry name" value="Hydrophobin"/>
    <property type="match status" value="1"/>
</dbReference>